<dbReference type="SUPFAM" id="SSF51905">
    <property type="entry name" value="FAD/NAD(P)-binding domain"/>
    <property type="match status" value="1"/>
</dbReference>
<evidence type="ECO:0000256" key="10">
    <source>
        <dbReference type="ARBA" id="ARBA00023133"/>
    </source>
</evidence>
<sequence>MESKKRVAIIGGGMTGLAAAFKLEQAKSHEDIHYDLFEKNDRLGGKIQTIVRDGFVIERGPDSFLARKQSMSRLAKEVGLEGELLSNDTGQAYILKDDTLYPMPSGAVMGIPTELKPFATTKLFSPLGKLRALGDFFIPPVVGRDEDVSLGHFFRARLGNQVVDDLIEPLLSGIYAGDLDKLSLKATFPHFQQLESKHGSLIKGLQATRGKQTQVKDSTGKKKGMFLTFERGLESFVEAIAARLDQNSVHTGVQIDNIQKDADVFRLSFDDGTIKEYDQVIITTPPHVTAKMLGAYDYFKYFKELESSTVATVALGFHKSAVDNPYEGTGFVVSKKSSFDITACTWTHKKWRHSTPKGHALLRSYVGRAGDSDIVYKTDEEIVAAVMKDLKQIMDITGEPLFYEVTRWKQSMPQYAVGHTYKVAKMREDIARHLPGLHIAGAGLDGVGLPDCIDQGERAAERILQSI</sequence>
<dbReference type="InterPro" id="IPR002937">
    <property type="entry name" value="Amino_oxidase"/>
</dbReference>
<evidence type="ECO:0000256" key="8">
    <source>
        <dbReference type="ARBA" id="ARBA00022827"/>
    </source>
</evidence>
<accession>A0AAJ2U489</accession>
<dbReference type="Gene3D" id="1.10.3110.10">
    <property type="entry name" value="protoporphyrinogen ix oxidase, domain 3"/>
    <property type="match status" value="1"/>
</dbReference>
<keyword evidence="11" id="KW-0963">Cytoplasm</keyword>
<dbReference type="Pfam" id="PF01593">
    <property type="entry name" value="Amino_oxidase"/>
    <property type="match status" value="1"/>
</dbReference>
<keyword evidence="8 11" id="KW-0274">FAD</keyword>
<evidence type="ECO:0000256" key="9">
    <source>
        <dbReference type="ARBA" id="ARBA00023002"/>
    </source>
</evidence>
<dbReference type="GO" id="GO:0004729">
    <property type="term" value="F:oxygen-dependent protoporphyrinogen oxidase activity"/>
    <property type="evidence" value="ECO:0007669"/>
    <property type="project" value="UniProtKB-UniRule"/>
</dbReference>
<keyword evidence="7 11" id="KW-0285">Flavoprotein</keyword>
<dbReference type="SUPFAM" id="SSF54373">
    <property type="entry name" value="FAD-linked reductases, C-terminal domain"/>
    <property type="match status" value="1"/>
</dbReference>
<evidence type="ECO:0000313" key="13">
    <source>
        <dbReference type="EMBL" id="MDV2886917.1"/>
    </source>
</evidence>
<evidence type="ECO:0000256" key="4">
    <source>
        <dbReference type="ARBA" id="ARBA00008310"/>
    </source>
</evidence>
<protein>
    <recommendedName>
        <fullName evidence="6 11">Coproporphyrinogen III oxidase</fullName>
        <ecNumber evidence="5 11">1.3.3.15</ecNumber>
    </recommendedName>
</protein>
<dbReference type="NCBIfam" id="TIGR00562">
    <property type="entry name" value="proto_IX_ox"/>
    <property type="match status" value="1"/>
</dbReference>
<comment type="caution">
    <text evidence="13">The sequence shown here is derived from an EMBL/GenBank/DDBJ whole genome shotgun (WGS) entry which is preliminary data.</text>
</comment>
<comment type="function">
    <text evidence="11">Involved in coproporphyrin-dependent heme b biosynthesis. Catalyzes the oxidation of coproporphyrinogen III to coproporphyrin III.</text>
</comment>
<evidence type="ECO:0000313" key="14">
    <source>
        <dbReference type="Proteomes" id="UP001285636"/>
    </source>
</evidence>
<comment type="similarity">
    <text evidence="4 11">Belongs to the protoporphyrinogen/coproporphyrinogen oxidase family. Coproporphyrinogen III oxidase subfamily.</text>
</comment>
<evidence type="ECO:0000259" key="12">
    <source>
        <dbReference type="Pfam" id="PF01593"/>
    </source>
</evidence>
<evidence type="ECO:0000256" key="1">
    <source>
        <dbReference type="ARBA" id="ARBA00001755"/>
    </source>
</evidence>
<dbReference type="EC" id="1.3.3.15" evidence="5 11"/>
<evidence type="ECO:0000256" key="2">
    <source>
        <dbReference type="ARBA" id="ARBA00001974"/>
    </source>
</evidence>
<comment type="pathway">
    <text evidence="3 11">Porphyrin-containing compound metabolism; protoheme biosynthesis.</text>
</comment>
<reference evidence="13" key="1">
    <citation type="submission" date="2023-10" db="EMBL/GenBank/DDBJ databases">
        <title>Screening of Alkalihalophilus pseudofirmusBZ-TG-HK211 and Its Alleviation of Salt Stress on Rapeseed Growth.</title>
        <authorList>
            <person name="Zhao B."/>
            <person name="Guo T."/>
        </authorList>
    </citation>
    <scope>NUCLEOTIDE SEQUENCE</scope>
    <source>
        <strain evidence="13">BZ-TG-HK211</strain>
    </source>
</reference>
<evidence type="ECO:0000256" key="7">
    <source>
        <dbReference type="ARBA" id="ARBA00022630"/>
    </source>
</evidence>
<evidence type="ECO:0000256" key="5">
    <source>
        <dbReference type="ARBA" id="ARBA00012402"/>
    </source>
</evidence>
<dbReference type="EMBL" id="JAWJAY010000005">
    <property type="protein sequence ID" value="MDV2886917.1"/>
    <property type="molecule type" value="Genomic_DNA"/>
</dbReference>
<dbReference type="InterPro" id="IPR036188">
    <property type="entry name" value="FAD/NAD-bd_sf"/>
</dbReference>
<feature type="domain" description="Amine oxidase" evidence="12">
    <location>
        <begin position="14"/>
        <end position="464"/>
    </location>
</feature>
<dbReference type="NCBIfam" id="NF008845">
    <property type="entry name" value="PRK11883.1-5"/>
    <property type="match status" value="1"/>
</dbReference>
<dbReference type="InterPro" id="IPR050464">
    <property type="entry name" value="Zeta_carotene_desat/Oxidored"/>
</dbReference>
<dbReference type="Proteomes" id="UP001285636">
    <property type="component" value="Unassembled WGS sequence"/>
</dbReference>
<evidence type="ECO:0000256" key="11">
    <source>
        <dbReference type="RuleBase" id="RU364052"/>
    </source>
</evidence>
<dbReference type="AlphaFoldDB" id="A0AAJ2U489"/>
<comment type="catalytic activity">
    <reaction evidence="1">
        <text>coproporphyrinogen III + 3 O2 = coproporphyrin III + 3 H2O2</text>
        <dbReference type="Rhea" id="RHEA:43436"/>
        <dbReference type="ChEBI" id="CHEBI:15379"/>
        <dbReference type="ChEBI" id="CHEBI:16240"/>
        <dbReference type="ChEBI" id="CHEBI:57309"/>
        <dbReference type="ChEBI" id="CHEBI:131725"/>
        <dbReference type="EC" id="1.3.3.15"/>
    </reaction>
    <physiologicalReaction direction="left-to-right" evidence="1">
        <dbReference type="Rhea" id="RHEA:43437"/>
    </physiologicalReaction>
</comment>
<keyword evidence="10 11" id="KW-0350">Heme biosynthesis</keyword>
<organism evidence="13 14">
    <name type="scientific">Alkalihalophilus pseudofirmus</name>
    <name type="common">Bacillus pseudofirmus</name>
    <dbReference type="NCBI Taxonomy" id="79885"/>
    <lineage>
        <taxon>Bacteria</taxon>
        <taxon>Bacillati</taxon>
        <taxon>Bacillota</taxon>
        <taxon>Bacilli</taxon>
        <taxon>Bacillales</taxon>
        <taxon>Bacillaceae</taxon>
        <taxon>Alkalihalophilus</taxon>
    </lineage>
</organism>
<comment type="subcellular location">
    <subcellularLocation>
        <location evidence="11">Cytoplasm</location>
    </subcellularLocation>
</comment>
<dbReference type="PANTHER" id="PTHR42923">
    <property type="entry name" value="PROTOPORPHYRINOGEN OXIDASE"/>
    <property type="match status" value="1"/>
</dbReference>
<keyword evidence="9 11" id="KW-0560">Oxidoreductase</keyword>
<dbReference type="PANTHER" id="PTHR42923:SF3">
    <property type="entry name" value="PROTOPORPHYRINOGEN OXIDASE"/>
    <property type="match status" value="1"/>
</dbReference>
<proteinExistence type="inferred from homology"/>
<dbReference type="GO" id="GO:0006783">
    <property type="term" value="P:heme biosynthetic process"/>
    <property type="evidence" value="ECO:0007669"/>
    <property type="project" value="UniProtKB-UniRule"/>
</dbReference>
<dbReference type="GO" id="GO:0005737">
    <property type="term" value="C:cytoplasm"/>
    <property type="evidence" value="ECO:0007669"/>
    <property type="project" value="UniProtKB-SubCell"/>
</dbReference>
<dbReference type="InterPro" id="IPR004572">
    <property type="entry name" value="Protoporphyrinogen_oxidase"/>
</dbReference>
<gene>
    <name evidence="13" type="primary">hemY</name>
    <name evidence="13" type="ORF">RYX45_17115</name>
</gene>
<dbReference type="RefSeq" id="WP_289235895.1">
    <property type="nucleotide sequence ID" value="NZ_CP117835.1"/>
</dbReference>
<evidence type="ECO:0000256" key="6">
    <source>
        <dbReference type="ARBA" id="ARBA00019046"/>
    </source>
</evidence>
<dbReference type="Gene3D" id="3.50.50.60">
    <property type="entry name" value="FAD/NAD(P)-binding domain"/>
    <property type="match status" value="1"/>
</dbReference>
<dbReference type="Gene3D" id="3.90.660.20">
    <property type="entry name" value="Protoporphyrinogen oxidase, mitochondrial, domain 2"/>
    <property type="match status" value="1"/>
</dbReference>
<name>A0AAJ2U489_ALKPS</name>
<evidence type="ECO:0000256" key="3">
    <source>
        <dbReference type="ARBA" id="ARBA00004744"/>
    </source>
</evidence>
<comment type="cofactor">
    <cofactor evidence="2 11">
        <name>FAD</name>
        <dbReference type="ChEBI" id="CHEBI:57692"/>
    </cofactor>
</comment>